<dbReference type="Proteomes" id="UP001732700">
    <property type="component" value="Chromosome 4D"/>
</dbReference>
<sequence length="256" mass="27451">MVTKRDLGGEPPDSTRMRIGDDIAWVDVGGVYDRDDSLKENTNPKCLLKNHNPAAPGQHHHHHGGGGGGGSSQRFSGNLKPTAAPIIGLSGKLGQGVGGRRTHQHPPAMFPKEARTGGGGRNPRPAVPEDEPSSPKVSCIGKVLSERERARRRPRQPPSEKTPRRPPGGGCCPGFGFLMRRSRSRKSAVESVDWSPPPQPQSSRRREARAFETTEEAAPAPAPGLAGVMRFASGRRPADWAAEMEVDDRVARSGPL</sequence>
<keyword evidence="2" id="KW-1185">Reference proteome</keyword>
<evidence type="ECO:0000313" key="2">
    <source>
        <dbReference type="Proteomes" id="UP001732700"/>
    </source>
</evidence>
<protein>
    <submittedName>
        <fullName evidence="1">Uncharacterized protein</fullName>
    </submittedName>
</protein>
<dbReference type="EnsemblPlants" id="AVESA.00010b.r2.4DG0733580.1">
    <property type="protein sequence ID" value="AVESA.00010b.r2.4DG0733580.1.CDS.1"/>
    <property type="gene ID" value="AVESA.00010b.r2.4DG0733580"/>
</dbReference>
<reference evidence="1" key="1">
    <citation type="submission" date="2021-05" db="EMBL/GenBank/DDBJ databases">
        <authorList>
            <person name="Scholz U."/>
            <person name="Mascher M."/>
            <person name="Fiebig A."/>
        </authorList>
    </citation>
    <scope>NUCLEOTIDE SEQUENCE [LARGE SCALE GENOMIC DNA]</scope>
</reference>
<reference evidence="1" key="2">
    <citation type="submission" date="2025-09" db="UniProtKB">
        <authorList>
            <consortium name="EnsemblPlants"/>
        </authorList>
    </citation>
    <scope>IDENTIFICATION</scope>
</reference>
<evidence type="ECO:0000313" key="1">
    <source>
        <dbReference type="EnsemblPlants" id="AVESA.00010b.r2.4DG0733580.1.CDS.1"/>
    </source>
</evidence>
<proteinExistence type="predicted"/>
<accession>A0ACD5X4P7</accession>
<name>A0ACD5X4P7_AVESA</name>
<organism evidence="1 2">
    <name type="scientific">Avena sativa</name>
    <name type="common">Oat</name>
    <dbReference type="NCBI Taxonomy" id="4498"/>
    <lineage>
        <taxon>Eukaryota</taxon>
        <taxon>Viridiplantae</taxon>
        <taxon>Streptophyta</taxon>
        <taxon>Embryophyta</taxon>
        <taxon>Tracheophyta</taxon>
        <taxon>Spermatophyta</taxon>
        <taxon>Magnoliopsida</taxon>
        <taxon>Liliopsida</taxon>
        <taxon>Poales</taxon>
        <taxon>Poaceae</taxon>
        <taxon>BOP clade</taxon>
        <taxon>Pooideae</taxon>
        <taxon>Poodae</taxon>
        <taxon>Poeae</taxon>
        <taxon>Poeae Chloroplast Group 1 (Aveneae type)</taxon>
        <taxon>Aveninae</taxon>
        <taxon>Avena</taxon>
    </lineage>
</organism>